<dbReference type="HOGENOM" id="CLU_2211290_0_0_1"/>
<dbReference type="OrthoDB" id="3267566at2759"/>
<name>R7RZ42_PUNST</name>
<proteinExistence type="predicted"/>
<gene>
    <name evidence="1" type="ORF">PUNSTDRAFT_139745</name>
</gene>
<dbReference type="AlphaFoldDB" id="R7RZ42"/>
<sequence>MPAPEPIYHISPRVQQVAPSSDPPPFVYVLAGVSGRSRSTELPLQLQATDSGHKFAVQALLDSGATGCFIDNDLVLRHRLTTKRSLAQSPVYNVDGTLNHSGGSVRP</sequence>
<dbReference type="KEGG" id="psq:PUNSTDRAFT_139745"/>
<dbReference type="Proteomes" id="UP000054196">
    <property type="component" value="Unassembled WGS sequence"/>
</dbReference>
<accession>R7RZ42</accession>
<evidence type="ECO:0008006" key="3">
    <source>
        <dbReference type="Google" id="ProtNLM"/>
    </source>
</evidence>
<protein>
    <recommendedName>
        <fullName evidence="3">Peptidase A2 domain-containing protein</fullName>
    </recommendedName>
</protein>
<reference evidence="2" key="1">
    <citation type="journal article" date="2012" name="Science">
        <title>The Paleozoic origin of enzymatic lignin decomposition reconstructed from 31 fungal genomes.</title>
        <authorList>
            <person name="Floudas D."/>
            <person name="Binder M."/>
            <person name="Riley R."/>
            <person name="Barry K."/>
            <person name="Blanchette R.A."/>
            <person name="Henrissat B."/>
            <person name="Martinez A.T."/>
            <person name="Otillar R."/>
            <person name="Spatafora J.W."/>
            <person name="Yadav J.S."/>
            <person name="Aerts A."/>
            <person name="Benoit I."/>
            <person name="Boyd A."/>
            <person name="Carlson A."/>
            <person name="Copeland A."/>
            <person name="Coutinho P.M."/>
            <person name="de Vries R.P."/>
            <person name="Ferreira P."/>
            <person name="Findley K."/>
            <person name="Foster B."/>
            <person name="Gaskell J."/>
            <person name="Glotzer D."/>
            <person name="Gorecki P."/>
            <person name="Heitman J."/>
            <person name="Hesse C."/>
            <person name="Hori C."/>
            <person name="Igarashi K."/>
            <person name="Jurgens J.A."/>
            <person name="Kallen N."/>
            <person name="Kersten P."/>
            <person name="Kohler A."/>
            <person name="Kuees U."/>
            <person name="Kumar T.K.A."/>
            <person name="Kuo A."/>
            <person name="LaButti K."/>
            <person name="Larrondo L.F."/>
            <person name="Lindquist E."/>
            <person name="Ling A."/>
            <person name="Lombard V."/>
            <person name="Lucas S."/>
            <person name="Lundell T."/>
            <person name="Martin R."/>
            <person name="McLaughlin D.J."/>
            <person name="Morgenstern I."/>
            <person name="Morin E."/>
            <person name="Murat C."/>
            <person name="Nagy L.G."/>
            <person name="Nolan M."/>
            <person name="Ohm R.A."/>
            <person name="Patyshakuliyeva A."/>
            <person name="Rokas A."/>
            <person name="Ruiz-Duenas F.J."/>
            <person name="Sabat G."/>
            <person name="Salamov A."/>
            <person name="Samejima M."/>
            <person name="Schmutz J."/>
            <person name="Slot J.C."/>
            <person name="St John F."/>
            <person name="Stenlid J."/>
            <person name="Sun H."/>
            <person name="Sun S."/>
            <person name="Syed K."/>
            <person name="Tsang A."/>
            <person name="Wiebenga A."/>
            <person name="Young D."/>
            <person name="Pisabarro A."/>
            <person name="Eastwood D.C."/>
            <person name="Martin F."/>
            <person name="Cullen D."/>
            <person name="Grigoriev I.V."/>
            <person name="Hibbett D.S."/>
        </authorList>
    </citation>
    <scope>NUCLEOTIDE SEQUENCE [LARGE SCALE GENOMIC DNA]</scope>
    <source>
        <strain evidence="2">HHB-11173 SS5</strain>
    </source>
</reference>
<evidence type="ECO:0000313" key="2">
    <source>
        <dbReference type="Proteomes" id="UP000054196"/>
    </source>
</evidence>
<organism evidence="1 2">
    <name type="scientific">Punctularia strigosozonata (strain HHB-11173)</name>
    <name type="common">White-rot fungus</name>
    <dbReference type="NCBI Taxonomy" id="741275"/>
    <lineage>
        <taxon>Eukaryota</taxon>
        <taxon>Fungi</taxon>
        <taxon>Dikarya</taxon>
        <taxon>Basidiomycota</taxon>
        <taxon>Agaricomycotina</taxon>
        <taxon>Agaricomycetes</taxon>
        <taxon>Corticiales</taxon>
        <taxon>Punctulariaceae</taxon>
        <taxon>Punctularia</taxon>
    </lineage>
</organism>
<dbReference type="CDD" id="cd00303">
    <property type="entry name" value="retropepsin_like"/>
    <property type="match status" value="1"/>
</dbReference>
<dbReference type="GeneID" id="18880443"/>
<dbReference type="RefSeq" id="XP_007389534.1">
    <property type="nucleotide sequence ID" value="XM_007389472.1"/>
</dbReference>
<evidence type="ECO:0000313" key="1">
    <source>
        <dbReference type="EMBL" id="EIN03238.1"/>
    </source>
</evidence>
<dbReference type="EMBL" id="JH687718">
    <property type="protein sequence ID" value="EIN03238.1"/>
    <property type="molecule type" value="Genomic_DNA"/>
</dbReference>
<keyword evidence="2" id="KW-1185">Reference proteome</keyword>